<evidence type="ECO:0000256" key="5">
    <source>
        <dbReference type="ARBA" id="ARBA00022989"/>
    </source>
</evidence>
<feature type="transmembrane region" description="Helical" evidence="7">
    <location>
        <begin position="147"/>
        <end position="166"/>
    </location>
</feature>
<keyword evidence="4 7" id="KW-0812">Transmembrane</keyword>
<evidence type="ECO:0000313" key="9">
    <source>
        <dbReference type="Proteomes" id="UP000005238"/>
    </source>
</evidence>
<evidence type="ECO:0000256" key="7">
    <source>
        <dbReference type="SAM" id="Phobius"/>
    </source>
</evidence>
<feature type="transmembrane region" description="Helical" evidence="7">
    <location>
        <begin position="202"/>
        <end position="223"/>
    </location>
</feature>
<feature type="transmembrane region" description="Helical" evidence="7">
    <location>
        <begin position="276"/>
        <end position="299"/>
    </location>
</feature>
<reference evidence="8" key="2">
    <citation type="submission" date="2015-06" db="UniProtKB">
        <authorList>
            <consortium name="EnsemblProtists"/>
        </authorList>
    </citation>
    <scope>IDENTIFICATION</scope>
    <source>
        <strain evidence="8">Pr102</strain>
    </source>
</reference>
<feature type="transmembrane region" description="Helical" evidence="7">
    <location>
        <begin position="79"/>
        <end position="100"/>
    </location>
</feature>
<comment type="similarity">
    <text evidence="2">Belongs to the major facilitator superfamily. Folate-biopterin transporter (TC 2.A.71) family.</text>
</comment>
<dbReference type="GO" id="GO:0098838">
    <property type="term" value="P:folate transmembrane transport"/>
    <property type="evidence" value="ECO:0000318"/>
    <property type="project" value="GO_Central"/>
</dbReference>
<dbReference type="Pfam" id="PF03092">
    <property type="entry name" value="BT1"/>
    <property type="match status" value="1"/>
</dbReference>
<organism evidence="8 9">
    <name type="scientific">Phytophthora ramorum</name>
    <name type="common">Sudden oak death agent</name>
    <dbReference type="NCBI Taxonomy" id="164328"/>
    <lineage>
        <taxon>Eukaryota</taxon>
        <taxon>Sar</taxon>
        <taxon>Stramenopiles</taxon>
        <taxon>Oomycota</taxon>
        <taxon>Peronosporomycetes</taxon>
        <taxon>Peronosporales</taxon>
        <taxon>Peronosporaceae</taxon>
        <taxon>Phytophthora</taxon>
    </lineage>
</organism>
<dbReference type="VEuPathDB" id="FungiDB:KRP23_14770"/>
<protein>
    <recommendedName>
        <fullName evidence="10">Transmembrane protein</fullName>
    </recommendedName>
</protein>
<dbReference type="EnsemblProtists" id="Phyra83323">
    <property type="protein sequence ID" value="Phyra83323"/>
    <property type="gene ID" value="Phyra83323"/>
</dbReference>
<dbReference type="VEuPathDB" id="FungiDB:KRP23_7369"/>
<dbReference type="SUPFAM" id="SSF103473">
    <property type="entry name" value="MFS general substrate transporter"/>
    <property type="match status" value="1"/>
</dbReference>
<dbReference type="PANTHER" id="PTHR31585">
    <property type="entry name" value="FOLATE-BIOPTERIN TRANSPORTER 1, CHLOROPLASTIC"/>
    <property type="match status" value="1"/>
</dbReference>
<dbReference type="eggNOG" id="ENOG502RVJ4">
    <property type="taxonomic scope" value="Eukaryota"/>
</dbReference>
<dbReference type="GO" id="GO:0008517">
    <property type="term" value="F:folic acid transmembrane transporter activity"/>
    <property type="evidence" value="ECO:0000318"/>
    <property type="project" value="GO_Central"/>
</dbReference>
<dbReference type="Gene3D" id="1.20.1250.20">
    <property type="entry name" value="MFS general substrate transporter like domains"/>
    <property type="match status" value="1"/>
</dbReference>
<dbReference type="AlphaFoldDB" id="H3GZR7"/>
<evidence type="ECO:0000256" key="4">
    <source>
        <dbReference type="ARBA" id="ARBA00022692"/>
    </source>
</evidence>
<evidence type="ECO:0000256" key="6">
    <source>
        <dbReference type="ARBA" id="ARBA00023136"/>
    </source>
</evidence>
<evidence type="ECO:0000256" key="1">
    <source>
        <dbReference type="ARBA" id="ARBA00004141"/>
    </source>
</evidence>
<sequence length="584" mass="65107">MSIKGATTATIVPILEESKHSTPRRKFDLLGSTPWSDFTCSPRKSEWHLDTKSPQLYEGGALRQGGEVDIWKRNYIGLVVQYAAVGMVVGTLPGTVYPFLFNYLNMEGTQVVSAVVLLNMPWSFKIFYGMITDCVPIWGYRRRPFMVMGWTLCFTMLVVMACMDAGDPYYPDNKYATMDAEELTPELVATFNESAHHAGGKFVVLMMIAAVGYVGADVAADAMMVEVAQREPEVTRGYTQTTIYMVRTAFVMVSSILTGLAFNGKDYGGDFDFSLTFPQLMVVLSLYCFPVIPISWYCIKEDPHPGVIFRDYLAELWHLIQMRPMYQVIAYKFLAGIFENFTITCADPMQSYWAEVTPLNQKVMAILGNGVFAITLYLTGKYGLQWNWRKMHAITIVSVTIMDFIVTMLTTWNVIRNQWFWLGVPVAEALPNGIAFVIATFVMVELAGEGNEGAVYGLVGSISNIAIPLASTFSKNVGSHFDVTNADIVEDSTHVRWEVTYVLIIRYSMNLAGLLFLPLLPRQKAETQQLKLNGGSSRILGIVTLLYFIISLGWTVMVNIMSIYPSTSCLPIAGGSGCDRSDSH</sequence>
<feature type="transmembrane region" description="Helical" evidence="7">
    <location>
        <begin position="120"/>
        <end position="140"/>
    </location>
</feature>
<dbReference type="Proteomes" id="UP000005238">
    <property type="component" value="Unassembled WGS sequence"/>
</dbReference>
<evidence type="ECO:0000313" key="8">
    <source>
        <dbReference type="EnsemblProtists" id="Phyra83323"/>
    </source>
</evidence>
<feature type="transmembrane region" description="Helical" evidence="7">
    <location>
        <begin position="363"/>
        <end position="380"/>
    </location>
</feature>
<dbReference type="HOGENOM" id="CLU_018801_5_0_1"/>
<feature type="transmembrane region" description="Helical" evidence="7">
    <location>
        <begin position="540"/>
        <end position="564"/>
    </location>
</feature>
<dbReference type="STRING" id="164328.H3GZR7"/>
<reference evidence="9" key="1">
    <citation type="journal article" date="2006" name="Science">
        <title>Phytophthora genome sequences uncover evolutionary origins and mechanisms of pathogenesis.</title>
        <authorList>
            <person name="Tyler B.M."/>
            <person name="Tripathy S."/>
            <person name="Zhang X."/>
            <person name="Dehal P."/>
            <person name="Jiang R.H."/>
            <person name="Aerts A."/>
            <person name="Arredondo F.D."/>
            <person name="Baxter L."/>
            <person name="Bensasson D."/>
            <person name="Beynon J.L."/>
            <person name="Chapman J."/>
            <person name="Damasceno C.M."/>
            <person name="Dorrance A.E."/>
            <person name="Dou D."/>
            <person name="Dickerman A.W."/>
            <person name="Dubchak I.L."/>
            <person name="Garbelotto M."/>
            <person name="Gijzen M."/>
            <person name="Gordon S.G."/>
            <person name="Govers F."/>
            <person name="Grunwald N.J."/>
            <person name="Huang W."/>
            <person name="Ivors K.L."/>
            <person name="Jones R.W."/>
            <person name="Kamoun S."/>
            <person name="Krampis K."/>
            <person name="Lamour K.H."/>
            <person name="Lee M.K."/>
            <person name="McDonald W.H."/>
            <person name="Medina M."/>
            <person name="Meijer H.J."/>
            <person name="Nordberg E.K."/>
            <person name="Maclean D.J."/>
            <person name="Ospina-Giraldo M.D."/>
            <person name="Morris P.F."/>
            <person name="Phuntumart V."/>
            <person name="Putnam N.H."/>
            <person name="Rash S."/>
            <person name="Rose J.K."/>
            <person name="Sakihama Y."/>
            <person name="Salamov A.A."/>
            <person name="Savidor A."/>
            <person name="Scheuring C.F."/>
            <person name="Smith B.M."/>
            <person name="Sobral B.W."/>
            <person name="Terry A."/>
            <person name="Torto-Alalibo T.A."/>
            <person name="Win J."/>
            <person name="Xu Z."/>
            <person name="Zhang H."/>
            <person name="Grigoriev I.V."/>
            <person name="Rokhsar D.S."/>
            <person name="Boore J.L."/>
        </authorList>
    </citation>
    <scope>NUCLEOTIDE SEQUENCE [LARGE SCALE GENOMIC DNA]</scope>
    <source>
        <strain evidence="9">Pr102</strain>
    </source>
</reference>
<feature type="transmembrane region" description="Helical" evidence="7">
    <location>
        <begin position="454"/>
        <end position="473"/>
    </location>
</feature>
<dbReference type="GO" id="GO:0016020">
    <property type="term" value="C:membrane"/>
    <property type="evidence" value="ECO:0007669"/>
    <property type="project" value="UniProtKB-SubCell"/>
</dbReference>
<feature type="transmembrane region" description="Helical" evidence="7">
    <location>
        <begin position="325"/>
        <end position="343"/>
    </location>
</feature>
<dbReference type="EMBL" id="DS566083">
    <property type="status" value="NOT_ANNOTATED_CDS"/>
    <property type="molecule type" value="Genomic_DNA"/>
</dbReference>
<dbReference type="OMA" id="AIWQIMA"/>
<name>H3GZR7_PHYRM</name>
<evidence type="ECO:0000256" key="3">
    <source>
        <dbReference type="ARBA" id="ARBA00022448"/>
    </source>
</evidence>
<dbReference type="InterPro" id="IPR036259">
    <property type="entry name" value="MFS_trans_sf"/>
</dbReference>
<dbReference type="InParanoid" id="H3GZR7"/>
<feature type="transmembrane region" description="Helical" evidence="7">
    <location>
        <begin position="499"/>
        <end position="520"/>
    </location>
</feature>
<feature type="transmembrane region" description="Helical" evidence="7">
    <location>
        <begin position="418"/>
        <end position="442"/>
    </location>
</feature>
<feature type="transmembrane region" description="Helical" evidence="7">
    <location>
        <begin position="392"/>
        <end position="412"/>
    </location>
</feature>
<evidence type="ECO:0000256" key="2">
    <source>
        <dbReference type="ARBA" id="ARBA00007015"/>
    </source>
</evidence>
<dbReference type="InterPro" id="IPR039309">
    <property type="entry name" value="BT1"/>
</dbReference>
<feature type="transmembrane region" description="Helical" evidence="7">
    <location>
        <begin position="244"/>
        <end position="264"/>
    </location>
</feature>
<evidence type="ECO:0008006" key="10">
    <source>
        <dbReference type="Google" id="ProtNLM"/>
    </source>
</evidence>
<dbReference type="VEuPathDB" id="FungiDB:KRP22_3429"/>
<accession>H3GZR7</accession>
<proteinExistence type="inferred from homology"/>
<dbReference type="PANTHER" id="PTHR31585:SF53">
    <property type="entry name" value="TRANSMEMBRANE PROTEIN"/>
    <property type="match status" value="1"/>
</dbReference>
<keyword evidence="5 7" id="KW-1133">Transmembrane helix</keyword>
<comment type="subcellular location">
    <subcellularLocation>
        <location evidence="1">Membrane</location>
        <topology evidence="1">Multi-pass membrane protein</topology>
    </subcellularLocation>
</comment>
<keyword evidence="3" id="KW-0813">Transport</keyword>
<keyword evidence="9" id="KW-1185">Reference proteome</keyword>
<keyword evidence="6 7" id="KW-0472">Membrane</keyword>